<evidence type="ECO:0000313" key="2">
    <source>
        <dbReference type="Proteomes" id="UP000650833"/>
    </source>
</evidence>
<comment type="caution">
    <text evidence="1">The sequence shown here is derived from an EMBL/GenBank/DDBJ whole genome shotgun (WGS) entry which is preliminary data.</text>
</comment>
<sequence length="173" mass="19860">MLYEAIDYIPRSFYQAIISPAIALILPLQDAFYIPSSLLMSVLAKVKQMLVSNVFHYDPHLRLLHWKDTLDPDLLVWKHAPPTIYKRLITGNFKLHYYFIPPCCQASFVDTNISFTFFVNLLSLDVSLSVARSKVSAKLFRSVFQSSQTASESLRKVSATSWKYFWSLSLTVV</sequence>
<organism evidence="1 2">
    <name type="scientific">Mucor plumbeus</name>
    <dbReference type="NCBI Taxonomy" id="97098"/>
    <lineage>
        <taxon>Eukaryota</taxon>
        <taxon>Fungi</taxon>
        <taxon>Fungi incertae sedis</taxon>
        <taxon>Mucoromycota</taxon>
        <taxon>Mucoromycotina</taxon>
        <taxon>Mucoromycetes</taxon>
        <taxon>Mucorales</taxon>
        <taxon>Mucorineae</taxon>
        <taxon>Mucoraceae</taxon>
        <taxon>Mucor</taxon>
    </lineage>
</organism>
<keyword evidence="2" id="KW-1185">Reference proteome</keyword>
<proteinExistence type="predicted"/>
<evidence type="ECO:0000313" key="1">
    <source>
        <dbReference type="EMBL" id="KAG2212134.1"/>
    </source>
</evidence>
<accession>A0A8H7RJI4</accession>
<dbReference type="Proteomes" id="UP000650833">
    <property type="component" value="Unassembled WGS sequence"/>
</dbReference>
<protein>
    <submittedName>
        <fullName evidence="1">Uncharacterized protein</fullName>
    </submittedName>
</protein>
<dbReference type="EMBL" id="JAEPRC010000054">
    <property type="protein sequence ID" value="KAG2212134.1"/>
    <property type="molecule type" value="Genomic_DNA"/>
</dbReference>
<dbReference type="AlphaFoldDB" id="A0A8H7RJI4"/>
<gene>
    <name evidence="1" type="ORF">INT46_006051</name>
</gene>
<name>A0A8H7RJI4_9FUNG</name>
<reference evidence="1" key="1">
    <citation type="submission" date="2020-12" db="EMBL/GenBank/DDBJ databases">
        <title>Metabolic potential, ecology and presence of endohyphal bacteria is reflected in genomic diversity of Mucoromycotina.</title>
        <authorList>
            <person name="Muszewska A."/>
            <person name="Okrasinska A."/>
            <person name="Steczkiewicz K."/>
            <person name="Drgas O."/>
            <person name="Orlowska M."/>
            <person name="Perlinska-Lenart U."/>
            <person name="Aleksandrzak-Piekarczyk T."/>
            <person name="Szatraj K."/>
            <person name="Zielenkiewicz U."/>
            <person name="Pilsyk S."/>
            <person name="Malc E."/>
            <person name="Mieczkowski P."/>
            <person name="Kruszewska J.S."/>
            <person name="Biernat P."/>
            <person name="Pawlowska J."/>
        </authorList>
    </citation>
    <scope>NUCLEOTIDE SEQUENCE</scope>
    <source>
        <strain evidence="1">CBS 226.32</strain>
    </source>
</reference>